<organism evidence="7 8">
    <name type="scientific">Mycoplasmopsis equigenitalium</name>
    <dbReference type="NCBI Taxonomy" id="114883"/>
    <lineage>
        <taxon>Bacteria</taxon>
        <taxon>Bacillati</taxon>
        <taxon>Mycoplasmatota</taxon>
        <taxon>Mycoplasmoidales</taxon>
        <taxon>Metamycoplasmataceae</taxon>
        <taxon>Mycoplasmopsis</taxon>
    </lineage>
</organism>
<accession>A0ABY5J1P5</accession>
<evidence type="ECO:0000256" key="2">
    <source>
        <dbReference type="ARBA" id="ARBA00006576"/>
    </source>
</evidence>
<keyword evidence="4" id="KW-0378">Hydrolase</keyword>
<dbReference type="PROSITE" id="PS00903">
    <property type="entry name" value="CYT_DCMP_DEAMINASES_1"/>
    <property type="match status" value="1"/>
</dbReference>
<keyword evidence="5" id="KW-0862">Zinc</keyword>
<dbReference type="PROSITE" id="PS51747">
    <property type="entry name" value="CYT_DCMP_DEAMINASES_2"/>
    <property type="match status" value="1"/>
</dbReference>
<dbReference type="InterPro" id="IPR016473">
    <property type="entry name" value="dCMP_deaminase"/>
</dbReference>
<feature type="domain" description="CMP/dCMP-type deaminase" evidence="6">
    <location>
        <begin position="8"/>
        <end position="144"/>
    </location>
</feature>
<dbReference type="Proteomes" id="UP001059576">
    <property type="component" value="Chromosome"/>
</dbReference>
<dbReference type="PANTHER" id="PTHR11086">
    <property type="entry name" value="DEOXYCYTIDYLATE DEAMINASE-RELATED"/>
    <property type="match status" value="1"/>
</dbReference>
<proteinExistence type="inferred from homology"/>
<dbReference type="PIRSF" id="PIRSF006019">
    <property type="entry name" value="dCMP_deaminase"/>
    <property type="match status" value="1"/>
</dbReference>
<keyword evidence="3" id="KW-0479">Metal-binding</keyword>
<name>A0ABY5J1P5_9BACT</name>
<dbReference type="PANTHER" id="PTHR11086:SF18">
    <property type="entry name" value="DEOXYCYTIDYLATE DEAMINASE"/>
    <property type="match status" value="1"/>
</dbReference>
<dbReference type="InterPro" id="IPR016192">
    <property type="entry name" value="APOBEC/CMP_deaminase_Zn-bd"/>
</dbReference>
<evidence type="ECO:0000313" key="8">
    <source>
        <dbReference type="Proteomes" id="UP001059576"/>
    </source>
</evidence>
<dbReference type="InterPro" id="IPR016193">
    <property type="entry name" value="Cytidine_deaminase-like"/>
</dbReference>
<dbReference type="Pfam" id="PF00383">
    <property type="entry name" value="dCMP_cyt_deam_1"/>
    <property type="match status" value="1"/>
</dbReference>
<dbReference type="InterPro" id="IPR002125">
    <property type="entry name" value="CMP_dCMP_dom"/>
</dbReference>
<dbReference type="Gene3D" id="3.40.140.10">
    <property type="entry name" value="Cytidine Deaminase, domain 2"/>
    <property type="match status" value="1"/>
</dbReference>
<comment type="cofactor">
    <cofactor evidence="1">
        <name>Zn(2+)</name>
        <dbReference type="ChEBI" id="CHEBI:29105"/>
    </cofactor>
</comment>
<dbReference type="InterPro" id="IPR035105">
    <property type="entry name" value="Deoxycytidylate_deaminase_dom"/>
</dbReference>
<reference evidence="7" key="1">
    <citation type="submission" date="2022-07" db="EMBL/GenBank/DDBJ databases">
        <title>Complete genome of Mycoplasma equigenitalium type strain T37.</title>
        <authorList>
            <person name="Spergser J."/>
        </authorList>
    </citation>
    <scope>NUCLEOTIDE SEQUENCE</scope>
    <source>
        <strain evidence="7">T37</strain>
    </source>
</reference>
<evidence type="ECO:0000259" key="6">
    <source>
        <dbReference type="PROSITE" id="PS51747"/>
    </source>
</evidence>
<evidence type="ECO:0000256" key="4">
    <source>
        <dbReference type="ARBA" id="ARBA00022801"/>
    </source>
</evidence>
<dbReference type="RefSeq" id="WP_129722102.1">
    <property type="nucleotide sequence ID" value="NZ_CP101808.1"/>
</dbReference>
<keyword evidence="8" id="KW-1185">Reference proteome</keyword>
<dbReference type="CDD" id="cd01286">
    <property type="entry name" value="deoxycytidylate_deaminase"/>
    <property type="match status" value="1"/>
</dbReference>
<evidence type="ECO:0000256" key="5">
    <source>
        <dbReference type="ARBA" id="ARBA00022833"/>
    </source>
</evidence>
<dbReference type="EMBL" id="CP101808">
    <property type="protein sequence ID" value="UUD37168.1"/>
    <property type="molecule type" value="Genomic_DNA"/>
</dbReference>
<dbReference type="SUPFAM" id="SSF53927">
    <property type="entry name" value="Cytidine deaminase-like"/>
    <property type="match status" value="1"/>
</dbReference>
<gene>
    <name evidence="7" type="ORF">NPA09_01170</name>
</gene>
<comment type="similarity">
    <text evidence="2">Belongs to the cytidine and deoxycytidylate deaminase family.</text>
</comment>
<evidence type="ECO:0000256" key="1">
    <source>
        <dbReference type="ARBA" id="ARBA00001947"/>
    </source>
</evidence>
<dbReference type="InterPro" id="IPR015517">
    <property type="entry name" value="dCMP_deaminase-rel"/>
</dbReference>
<evidence type="ECO:0000256" key="3">
    <source>
        <dbReference type="ARBA" id="ARBA00022723"/>
    </source>
</evidence>
<sequence length="164" mass="18565">MKKNVSLYWDGYFMSLAKISAMRSKDPVTKVGACIVNEDNIIVSLGYNGMPKGNDVAFPWGKDENDKMNTKYSYVVHAEINAILNTRANLKNCTLYVSLFPCDNCAKVIAQTGIKEIVYQEDKYHDTVEFAISRKILKESNIQTRKIAIDTHVNVRVGDKEYSN</sequence>
<protein>
    <submittedName>
        <fullName evidence="7">dCMP deaminase family protein</fullName>
    </submittedName>
</protein>
<evidence type="ECO:0000313" key="7">
    <source>
        <dbReference type="EMBL" id="UUD37168.1"/>
    </source>
</evidence>